<dbReference type="AlphaFoldDB" id="A0A367VHQ0"/>
<reference evidence="1 2" key="1">
    <citation type="submission" date="2014-07" db="EMBL/GenBank/DDBJ databases">
        <title>Draft genome sequence of Thalassospira profundimaris R8-17.</title>
        <authorList>
            <person name="Lai Q."/>
            <person name="Shao Z."/>
        </authorList>
    </citation>
    <scope>NUCLEOTIDE SEQUENCE [LARGE SCALE GENOMIC DNA]</scope>
    <source>
        <strain evidence="1 2">R8-17</strain>
    </source>
</reference>
<evidence type="ECO:0000313" key="2">
    <source>
        <dbReference type="Proteomes" id="UP000253061"/>
    </source>
</evidence>
<evidence type="ECO:0000313" key="1">
    <source>
        <dbReference type="EMBL" id="RCK23942.1"/>
    </source>
</evidence>
<protein>
    <submittedName>
        <fullName evidence="1">Methyltransferase type 12</fullName>
    </submittedName>
</protein>
<sequence>MTSQALPQSPKYPVTHIWHADWSLSAKGRWVAKATRRETGWHIHAIEPVGMLHQFRQSLASHGKTDALWLGLDIPIGFLDTWYDGANIKDFKSLLAVLGDDHWQDFFEVCESPDEIRHTRPFYPQNSGTKGSVKRDHLITALGLPDFDALHRRCERTTNPKDAPSRNAACPAFWTLGANQVGKGMLHGLKHLIMPGYADGFNIWPFSGDLEACSKSPGVTLIETYPGEIYGWLTDISELTKSNQDSRKNYLHKLRHDARAVGIEISPAVWADIKDGFGPDHGKDDAFDALIGVMGLIEIAEGRRPEHLPKAPSVLEREGWIVGLNPDDLKPRRP</sequence>
<accession>A0A367VHQ0</accession>
<dbReference type="EMBL" id="JPWB01000002">
    <property type="protein sequence ID" value="RCK23942.1"/>
    <property type="molecule type" value="Genomic_DNA"/>
</dbReference>
<dbReference type="GO" id="GO:0008168">
    <property type="term" value="F:methyltransferase activity"/>
    <property type="evidence" value="ECO:0007669"/>
    <property type="project" value="UniProtKB-KW"/>
</dbReference>
<name>A0A367VHQ0_9PROT</name>
<comment type="caution">
    <text evidence="1">The sequence shown here is derived from an EMBL/GenBank/DDBJ whole genome shotgun (WGS) entry which is preliminary data.</text>
</comment>
<dbReference type="RefSeq" id="WP_062953631.1">
    <property type="nucleotide sequence ID" value="NZ_JPWB01000002.1"/>
</dbReference>
<dbReference type="GO" id="GO:0032259">
    <property type="term" value="P:methylation"/>
    <property type="evidence" value="ECO:0007669"/>
    <property type="project" value="UniProtKB-KW"/>
</dbReference>
<proteinExistence type="predicted"/>
<gene>
    <name evidence="1" type="ORF">TH6_04260</name>
</gene>
<organism evidence="1 2">
    <name type="scientific">Thalassospira profundimaris</name>
    <dbReference type="NCBI Taxonomy" id="502049"/>
    <lineage>
        <taxon>Bacteria</taxon>
        <taxon>Pseudomonadati</taxon>
        <taxon>Pseudomonadota</taxon>
        <taxon>Alphaproteobacteria</taxon>
        <taxon>Rhodospirillales</taxon>
        <taxon>Thalassospiraceae</taxon>
        <taxon>Thalassospira</taxon>
    </lineage>
</organism>
<keyword evidence="1" id="KW-0808">Transferase</keyword>
<keyword evidence="1" id="KW-0489">Methyltransferase</keyword>
<dbReference type="Proteomes" id="UP000253061">
    <property type="component" value="Unassembled WGS sequence"/>
</dbReference>